<dbReference type="EMBL" id="FOOI01000007">
    <property type="protein sequence ID" value="SFG66535.1"/>
    <property type="molecule type" value="Genomic_DNA"/>
</dbReference>
<dbReference type="Proteomes" id="UP000533017">
    <property type="component" value="Unassembled WGS sequence"/>
</dbReference>
<keyword evidence="6" id="KW-1185">Reference proteome</keyword>
<dbReference type="Proteomes" id="UP000199052">
    <property type="component" value="Unassembled WGS sequence"/>
</dbReference>
<evidence type="ECO:0000313" key="6">
    <source>
        <dbReference type="Proteomes" id="UP000533017"/>
    </source>
</evidence>
<dbReference type="OrthoDB" id="3734319at2"/>
<dbReference type="AlphaFoldDB" id="A0A1I2TNL6"/>
<evidence type="ECO:0000313" key="4">
    <source>
        <dbReference type="EMBL" id="SFG66535.1"/>
    </source>
</evidence>
<proteinExistence type="predicted"/>
<dbReference type="Gene3D" id="3.40.50.12370">
    <property type="match status" value="1"/>
</dbReference>
<feature type="domain" description="UspA" evidence="2">
    <location>
        <begin position="9"/>
        <end position="147"/>
    </location>
</feature>
<feature type="region of interest" description="Disordered" evidence="1">
    <location>
        <begin position="156"/>
        <end position="196"/>
    </location>
</feature>
<evidence type="ECO:0000256" key="1">
    <source>
        <dbReference type="SAM" id="MobiDB-lite"/>
    </source>
</evidence>
<accession>A0A1I2TNL6</accession>
<feature type="compositionally biased region" description="Basic and acidic residues" evidence="1">
    <location>
        <begin position="181"/>
        <end position="196"/>
    </location>
</feature>
<evidence type="ECO:0000313" key="5">
    <source>
        <dbReference type="Proteomes" id="UP000199052"/>
    </source>
</evidence>
<dbReference type="RefSeq" id="WP_092883746.1">
    <property type="nucleotide sequence ID" value="NZ_FOOI01000007.1"/>
</dbReference>
<dbReference type="Pfam" id="PF00582">
    <property type="entry name" value="Usp"/>
    <property type="match status" value="1"/>
</dbReference>
<evidence type="ECO:0000259" key="2">
    <source>
        <dbReference type="Pfam" id="PF00582"/>
    </source>
</evidence>
<sequence length="196" mass="20288">MTVLVWVTEDTWPACVAAAGEYAGPGEPVVLAHVTPAELHGAAEGAFGALLGRHHHDRDPATRIDALAGENARELLAAAAERIGPRDGPVRTVERQGRVEREIVDLAGQARLLVCARTGDTDRLGPASLGHATRFVVDHAPCAVLLVWPGAAPELDTLPPPPGHGHEHGPGHGPGPGPGPGHEHGRGHPHGPEGEP</sequence>
<organism evidence="4 5">
    <name type="scientific">Actinopolymorpha cephalotaxi</name>
    <dbReference type="NCBI Taxonomy" id="504797"/>
    <lineage>
        <taxon>Bacteria</taxon>
        <taxon>Bacillati</taxon>
        <taxon>Actinomycetota</taxon>
        <taxon>Actinomycetes</taxon>
        <taxon>Propionibacteriales</taxon>
        <taxon>Actinopolymorphaceae</taxon>
        <taxon>Actinopolymorpha</taxon>
    </lineage>
</organism>
<evidence type="ECO:0000313" key="3">
    <source>
        <dbReference type="EMBL" id="NYH83161.1"/>
    </source>
</evidence>
<protein>
    <submittedName>
        <fullName evidence="3">Nucleotide-binding universal stress UspA family protein</fullName>
    </submittedName>
    <submittedName>
        <fullName evidence="4">Nucleotide-binding universal stress protein, UspA family</fullName>
    </submittedName>
</protein>
<dbReference type="SUPFAM" id="SSF52402">
    <property type="entry name" value="Adenine nucleotide alpha hydrolases-like"/>
    <property type="match status" value="1"/>
</dbReference>
<reference evidence="3 6" key="2">
    <citation type="submission" date="2020-07" db="EMBL/GenBank/DDBJ databases">
        <title>Sequencing the genomes of 1000 actinobacteria strains.</title>
        <authorList>
            <person name="Klenk H.-P."/>
        </authorList>
    </citation>
    <scope>NUCLEOTIDE SEQUENCE [LARGE SCALE GENOMIC DNA]</scope>
    <source>
        <strain evidence="3 6">DSM 45117</strain>
    </source>
</reference>
<dbReference type="EMBL" id="JACBZA010000001">
    <property type="protein sequence ID" value="NYH83161.1"/>
    <property type="molecule type" value="Genomic_DNA"/>
</dbReference>
<reference evidence="4 5" key="1">
    <citation type="submission" date="2016-10" db="EMBL/GenBank/DDBJ databases">
        <authorList>
            <person name="de Groot N.N."/>
        </authorList>
    </citation>
    <scope>NUCLEOTIDE SEQUENCE [LARGE SCALE GENOMIC DNA]</scope>
    <source>
        <strain evidence="4 5">CPCC 202808</strain>
    </source>
</reference>
<gene>
    <name evidence="3" type="ORF">FHR37_002012</name>
    <name evidence="4" type="ORF">SAMN05421678_107268</name>
</gene>
<name>A0A1I2TNL6_9ACTN</name>
<dbReference type="STRING" id="504797.SAMN05421678_107268"/>
<dbReference type="InterPro" id="IPR006016">
    <property type="entry name" value="UspA"/>
</dbReference>